<comment type="caution">
    <text evidence="1">The sequence shown here is derived from an EMBL/GenBank/DDBJ whole genome shotgun (WGS) entry which is preliminary data.</text>
</comment>
<dbReference type="AlphaFoldDB" id="A0A397GW60"/>
<organism evidence="1 2">
    <name type="scientific">Diversispora epigaea</name>
    <dbReference type="NCBI Taxonomy" id="1348612"/>
    <lineage>
        <taxon>Eukaryota</taxon>
        <taxon>Fungi</taxon>
        <taxon>Fungi incertae sedis</taxon>
        <taxon>Mucoromycota</taxon>
        <taxon>Glomeromycotina</taxon>
        <taxon>Glomeromycetes</taxon>
        <taxon>Diversisporales</taxon>
        <taxon>Diversisporaceae</taxon>
        <taxon>Diversispora</taxon>
    </lineage>
</organism>
<accession>A0A397GW60</accession>
<dbReference type="OrthoDB" id="2434387at2759"/>
<keyword evidence="2" id="KW-1185">Reference proteome</keyword>
<dbReference type="EMBL" id="PQFF01000390">
    <property type="protein sequence ID" value="RHZ53303.1"/>
    <property type="molecule type" value="Genomic_DNA"/>
</dbReference>
<proteinExistence type="predicted"/>
<protein>
    <submittedName>
        <fullName evidence="1">Uncharacterized protein</fullName>
    </submittedName>
</protein>
<name>A0A397GW60_9GLOM</name>
<evidence type="ECO:0000313" key="2">
    <source>
        <dbReference type="Proteomes" id="UP000266861"/>
    </source>
</evidence>
<dbReference type="Proteomes" id="UP000266861">
    <property type="component" value="Unassembled WGS sequence"/>
</dbReference>
<evidence type="ECO:0000313" key="1">
    <source>
        <dbReference type="EMBL" id="RHZ53303.1"/>
    </source>
</evidence>
<reference evidence="1 2" key="1">
    <citation type="submission" date="2018-08" db="EMBL/GenBank/DDBJ databases">
        <title>Genome and evolution of the arbuscular mycorrhizal fungus Diversispora epigaea (formerly Glomus versiforme) and its bacterial endosymbionts.</title>
        <authorList>
            <person name="Sun X."/>
            <person name="Fei Z."/>
            <person name="Harrison M."/>
        </authorList>
    </citation>
    <scope>NUCLEOTIDE SEQUENCE [LARGE SCALE GENOMIC DNA]</scope>
    <source>
        <strain evidence="1 2">IT104</strain>
    </source>
</reference>
<sequence length="302" mass="34958">MSTTTSTINICENLFACNDIPYDKYFELCSFENYINKNLSILQDIQNIVQNLIENRRSGAHTYWMRLVGIMQVLKWMRLLDVSANKERKSLPSPSIAPSLLPSSSSLLSLSLPSSPLLSSFVLGKRQSDANITDFSSKKSYIIPNISYFCPEDIPLQVNNSAINILELAEVHSFEITGQWHLEKVCENGGYHHFYCDFTIKKSDDPSPVAVFELLATSSLLKLDEYFKRVFDYSNQFKPSEVWIIHFSQEDDVVKDPYWPCIRLQKRRLNVIHFWHNKNFTNVWMSARLLDTSSRFCEIIDQ</sequence>
<gene>
    <name evidence="1" type="ORF">Glove_443g47</name>
</gene>